<evidence type="ECO:0000313" key="5">
    <source>
        <dbReference type="EMBL" id="QQG66682.1"/>
    </source>
</evidence>
<feature type="domain" description="M23ase beta-sheet core" evidence="4">
    <location>
        <begin position="280"/>
        <end position="374"/>
    </location>
</feature>
<dbReference type="InterPro" id="IPR011055">
    <property type="entry name" value="Dup_hybrid_motif"/>
</dbReference>
<organism evidence="5 6">
    <name type="scientific">Desulfobulbus oligotrophicus</name>
    <dbReference type="NCBI Taxonomy" id="1909699"/>
    <lineage>
        <taxon>Bacteria</taxon>
        <taxon>Pseudomonadati</taxon>
        <taxon>Thermodesulfobacteriota</taxon>
        <taxon>Desulfobulbia</taxon>
        <taxon>Desulfobulbales</taxon>
        <taxon>Desulfobulbaceae</taxon>
        <taxon>Desulfobulbus</taxon>
    </lineage>
</organism>
<evidence type="ECO:0000259" key="4">
    <source>
        <dbReference type="Pfam" id="PF01551"/>
    </source>
</evidence>
<reference evidence="5 6" key="1">
    <citation type="submission" date="2020-05" db="EMBL/GenBank/DDBJ databases">
        <title>Complete genome of Desulfobulbus oligotrophicus.</title>
        <authorList>
            <person name="Podar M."/>
        </authorList>
    </citation>
    <scope>NUCLEOTIDE SEQUENCE [LARGE SCALE GENOMIC DNA]</scope>
    <source>
        <strain evidence="5 6">Prop6</strain>
    </source>
</reference>
<dbReference type="RefSeq" id="WP_199262965.1">
    <property type="nucleotide sequence ID" value="NZ_CP054140.1"/>
</dbReference>
<dbReference type="PANTHER" id="PTHR21666">
    <property type="entry name" value="PEPTIDASE-RELATED"/>
    <property type="match status" value="1"/>
</dbReference>
<dbReference type="Gene3D" id="2.70.70.10">
    <property type="entry name" value="Glucose Permease (Domain IIA)"/>
    <property type="match status" value="1"/>
</dbReference>
<dbReference type="InterPro" id="IPR016047">
    <property type="entry name" value="M23ase_b-sheet_dom"/>
</dbReference>
<proteinExistence type="predicted"/>
<dbReference type="CDD" id="cd12797">
    <property type="entry name" value="M23_peptidase"/>
    <property type="match status" value="1"/>
</dbReference>
<dbReference type="PANTHER" id="PTHR21666:SF289">
    <property type="entry name" value="L-ALA--D-GLU ENDOPEPTIDASE"/>
    <property type="match status" value="1"/>
</dbReference>
<feature type="signal peptide" evidence="3">
    <location>
        <begin position="1"/>
        <end position="20"/>
    </location>
</feature>
<dbReference type="Pfam" id="PF01551">
    <property type="entry name" value="Peptidase_M23"/>
    <property type="match status" value="1"/>
</dbReference>
<protein>
    <submittedName>
        <fullName evidence="5">Peptidoglycan DD-metalloendopeptidase family protein</fullName>
    </submittedName>
</protein>
<evidence type="ECO:0000256" key="3">
    <source>
        <dbReference type="SAM" id="SignalP"/>
    </source>
</evidence>
<dbReference type="KEGG" id="dog:HP555_12805"/>
<dbReference type="Proteomes" id="UP000596092">
    <property type="component" value="Chromosome"/>
</dbReference>
<dbReference type="AlphaFoldDB" id="A0A7T6ARM4"/>
<dbReference type="SUPFAM" id="SSF51261">
    <property type="entry name" value="Duplicated hybrid motif"/>
    <property type="match status" value="1"/>
</dbReference>
<feature type="chain" id="PRO_5032425279" evidence="3">
    <location>
        <begin position="21"/>
        <end position="386"/>
    </location>
</feature>
<evidence type="ECO:0000256" key="2">
    <source>
        <dbReference type="SAM" id="Coils"/>
    </source>
</evidence>
<accession>A0A7T6ARM4</accession>
<keyword evidence="1 3" id="KW-0732">Signal</keyword>
<keyword evidence="6" id="KW-1185">Reference proteome</keyword>
<evidence type="ECO:0000256" key="1">
    <source>
        <dbReference type="ARBA" id="ARBA00022729"/>
    </source>
</evidence>
<name>A0A7T6ARM4_9BACT</name>
<evidence type="ECO:0000313" key="6">
    <source>
        <dbReference type="Proteomes" id="UP000596092"/>
    </source>
</evidence>
<sequence length="386" mass="44054">MLRCLTIACVFFLLSMPSFVLPETDEESPSSNVITIGRLRQEMAVHQEKIDLVDEQERSLLDELAALDKKIDQQKTKIQTLQIKIDEQKEIIAEKEQELTTINKKNESLQQHLLKRLRSFYLLGQTGSLSIVFSKNTLPDLMLSNDAFRFLSTYDQTVFAQYRANVVALTQVKQARELERTVQEHFLQDTATENELLQQIVTEKNELLQRTQTEKELYQQAVREMKKAEASLLTTLTQDSPALEKNRGGFLTQKKKLPPPVWGKIIRYFHEPTTDEDTTFINGITIQPSEQSEVFAVDNGEVIYSGYMSGYGRMVVIEHTQNYYSITSGLEDIRVLEGDVIRQGQIIGTSTDSAGLFGEGLYFEIRHGAQPENPLDWIKPGTLVNR</sequence>
<dbReference type="Gene3D" id="6.10.250.3150">
    <property type="match status" value="1"/>
</dbReference>
<keyword evidence="2" id="KW-0175">Coiled coil</keyword>
<dbReference type="InterPro" id="IPR050570">
    <property type="entry name" value="Cell_wall_metabolism_enzyme"/>
</dbReference>
<feature type="coiled-coil region" evidence="2">
    <location>
        <begin position="36"/>
        <end position="112"/>
    </location>
</feature>
<dbReference type="EMBL" id="CP054140">
    <property type="protein sequence ID" value="QQG66682.1"/>
    <property type="molecule type" value="Genomic_DNA"/>
</dbReference>
<gene>
    <name evidence="5" type="ORF">HP555_12805</name>
</gene>
<dbReference type="GO" id="GO:0004222">
    <property type="term" value="F:metalloendopeptidase activity"/>
    <property type="evidence" value="ECO:0007669"/>
    <property type="project" value="TreeGrafter"/>
</dbReference>